<dbReference type="Proteomes" id="UP000075221">
    <property type="component" value="Chromosome"/>
</dbReference>
<accession>A0AAC8YC60</accession>
<proteinExistence type="predicted"/>
<evidence type="ECO:0000313" key="1">
    <source>
        <dbReference type="EMBL" id="AMS04103.1"/>
    </source>
</evidence>
<dbReference type="AlphaFoldDB" id="A0AAC8YC60"/>
<protein>
    <submittedName>
        <fullName evidence="1">Uncharacterized protein</fullName>
    </submittedName>
</protein>
<name>A0AAC8YC60_9ACTN</name>
<evidence type="ECO:0000313" key="2">
    <source>
        <dbReference type="Proteomes" id="UP000075221"/>
    </source>
</evidence>
<dbReference type="EMBL" id="CP014352">
    <property type="protein sequence ID" value="AMS04103.1"/>
    <property type="molecule type" value="Genomic_DNA"/>
</dbReference>
<gene>
    <name evidence="1" type="ORF">AXH35_00020</name>
</gene>
<organism evidence="1 2">
    <name type="scientific">Acidipropionibacterium acidipropionici</name>
    <dbReference type="NCBI Taxonomy" id="1748"/>
    <lineage>
        <taxon>Bacteria</taxon>
        <taxon>Bacillati</taxon>
        <taxon>Actinomycetota</taxon>
        <taxon>Actinomycetes</taxon>
        <taxon>Propionibacteriales</taxon>
        <taxon>Propionibacteriaceae</taxon>
        <taxon>Acidipropionibacterium</taxon>
    </lineage>
</organism>
<reference evidence="1 2" key="1">
    <citation type="submission" date="2016-02" db="EMBL/GenBank/DDBJ databases">
        <title>Complete Genome Sequence of Propionibacterium acidipropionici ATCC 55737.</title>
        <authorList>
            <person name="Luna Flores C.H."/>
            <person name="Nielsen L.K."/>
            <person name="Marcellin E."/>
        </authorList>
    </citation>
    <scope>NUCLEOTIDE SEQUENCE [LARGE SCALE GENOMIC DNA]</scope>
    <source>
        <strain evidence="1 2">ATCC 55737</strain>
    </source>
</reference>
<sequence>MLTRLPETVASRIEALLEEADVERSDFVGYCTIQIANQLLAERGEELIEMPGYLHAQEPAIRRRPVPTSQEALMAG</sequence>